<feature type="transmembrane region" description="Helical" evidence="1">
    <location>
        <begin position="50"/>
        <end position="68"/>
    </location>
</feature>
<name>A0A2W5UZ94_9BACT</name>
<evidence type="ECO:0000313" key="3">
    <source>
        <dbReference type="Proteomes" id="UP000249061"/>
    </source>
</evidence>
<keyword evidence="1" id="KW-0812">Transmembrane</keyword>
<reference evidence="2 3" key="1">
    <citation type="submission" date="2017-08" db="EMBL/GenBank/DDBJ databases">
        <title>Infants hospitalized years apart are colonized by the same room-sourced microbial strains.</title>
        <authorList>
            <person name="Brooks B."/>
            <person name="Olm M.R."/>
            <person name="Firek B.A."/>
            <person name="Baker R."/>
            <person name="Thomas B.C."/>
            <person name="Morowitz M.J."/>
            <person name="Banfield J.F."/>
        </authorList>
    </citation>
    <scope>NUCLEOTIDE SEQUENCE [LARGE SCALE GENOMIC DNA]</scope>
    <source>
        <strain evidence="2">S2_003_000_R2_14</strain>
    </source>
</reference>
<dbReference type="EMBL" id="QFQP01000007">
    <property type="protein sequence ID" value="PZR14518.1"/>
    <property type="molecule type" value="Genomic_DNA"/>
</dbReference>
<keyword evidence="1" id="KW-1133">Transmembrane helix</keyword>
<dbReference type="AlphaFoldDB" id="A0A2W5UZ94"/>
<feature type="transmembrane region" description="Helical" evidence="1">
    <location>
        <begin position="25"/>
        <end position="44"/>
    </location>
</feature>
<evidence type="ECO:0000313" key="2">
    <source>
        <dbReference type="EMBL" id="PZR14518.1"/>
    </source>
</evidence>
<keyword evidence="1" id="KW-0472">Membrane</keyword>
<comment type="caution">
    <text evidence="2">The sequence shown here is derived from an EMBL/GenBank/DDBJ whole genome shotgun (WGS) entry which is preliminary data.</text>
</comment>
<accession>A0A2W5UZ94</accession>
<protein>
    <recommendedName>
        <fullName evidence="4">DUF2244 domain-containing protein</fullName>
    </recommendedName>
</protein>
<sequence length="162" mass="17845">MRRAFVTQNRSDCVVVRIGADRSRVVTFSGALVAFVGLAFLPEWGSGFELLWLTAAAFVLPTLIVLLVRSARGAERTLVRANSRLLLDGEPLDMARVELRVLKWPFTSVPNGYALSLWVMTASGPEDVPIGQFPTMLEATSLSGTLEEFVQRANTRSTVTFR</sequence>
<proteinExistence type="predicted"/>
<dbReference type="Proteomes" id="UP000249061">
    <property type="component" value="Unassembled WGS sequence"/>
</dbReference>
<evidence type="ECO:0000256" key="1">
    <source>
        <dbReference type="SAM" id="Phobius"/>
    </source>
</evidence>
<gene>
    <name evidence="2" type="ORF">DI536_10720</name>
</gene>
<organism evidence="2 3">
    <name type="scientific">Archangium gephyra</name>
    <dbReference type="NCBI Taxonomy" id="48"/>
    <lineage>
        <taxon>Bacteria</taxon>
        <taxon>Pseudomonadati</taxon>
        <taxon>Myxococcota</taxon>
        <taxon>Myxococcia</taxon>
        <taxon>Myxococcales</taxon>
        <taxon>Cystobacterineae</taxon>
        <taxon>Archangiaceae</taxon>
        <taxon>Archangium</taxon>
    </lineage>
</organism>
<evidence type="ECO:0008006" key="4">
    <source>
        <dbReference type="Google" id="ProtNLM"/>
    </source>
</evidence>